<keyword evidence="5" id="KW-1185">Reference proteome</keyword>
<accession>A0AAD5PYV9</accession>
<proteinExistence type="predicted"/>
<dbReference type="PROSITE" id="PS00233">
    <property type="entry name" value="CHIT_BIND_RR_1"/>
    <property type="match status" value="1"/>
</dbReference>
<evidence type="ECO:0000256" key="3">
    <source>
        <dbReference type="SAM" id="SignalP"/>
    </source>
</evidence>
<dbReference type="InterPro" id="IPR000618">
    <property type="entry name" value="Insect_cuticle"/>
</dbReference>
<feature type="signal peptide" evidence="3">
    <location>
        <begin position="1"/>
        <end position="25"/>
    </location>
</feature>
<feature type="chain" id="PRO_5042206687" evidence="3">
    <location>
        <begin position="26"/>
        <end position="211"/>
    </location>
</feature>
<dbReference type="InterPro" id="IPR031311">
    <property type="entry name" value="CHIT_BIND_RR_consensus"/>
</dbReference>
<dbReference type="Pfam" id="PF00379">
    <property type="entry name" value="Chitin_bind_4"/>
    <property type="match status" value="1"/>
</dbReference>
<protein>
    <submittedName>
        <fullName evidence="4">Uncharacterized protein</fullName>
    </submittedName>
</protein>
<sequence>MHIVSLRRVILISAVAMVASAPTESKNTVINVDGPEGRHVQTGEPGKAVSGYFTSRNTDGVEYKTIYEADEKGFRARGLHLPVSPAVSSARLPSTFPVRYPLPGFPTYGYRYGSLNYLPFFQPSYPQDKYLAGGESLSYDNLAYKHDDEFPFSEAEEFAMDQNDQVPLTEQEIADLTERGLMTPMLMPFMLMNKKNMLMLMLINKMLMAMG</sequence>
<dbReference type="EMBL" id="WJBH02000002">
    <property type="protein sequence ID" value="KAI9562798.1"/>
    <property type="molecule type" value="Genomic_DNA"/>
</dbReference>
<keyword evidence="3" id="KW-0732">Signal</keyword>
<dbReference type="GO" id="GO:0042302">
    <property type="term" value="F:structural constituent of cuticle"/>
    <property type="evidence" value="ECO:0007669"/>
    <property type="project" value="UniProtKB-UniRule"/>
</dbReference>
<evidence type="ECO:0000256" key="2">
    <source>
        <dbReference type="PROSITE-ProRule" id="PRU00497"/>
    </source>
</evidence>
<comment type="caution">
    <text evidence="4">The sequence shown here is derived from an EMBL/GenBank/DDBJ whole genome shotgun (WGS) entry which is preliminary data.</text>
</comment>
<evidence type="ECO:0000313" key="4">
    <source>
        <dbReference type="EMBL" id="KAI9562798.1"/>
    </source>
</evidence>
<evidence type="ECO:0000256" key="1">
    <source>
        <dbReference type="ARBA" id="ARBA00022460"/>
    </source>
</evidence>
<gene>
    <name evidence="4" type="ORF">GHT06_010253</name>
</gene>
<dbReference type="PROSITE" id="PS51155">
    <property type="entry name" value="CHIT_BIND_RR_2"/>
    <property type="match status" value="1"/>
</dbReference>
<organism evidence="4 5">
    <name type="scientific">Daphnia sinensis</name>
    <dbReference type="NCBI Taxonomy" id="1820382"/>
    <lineage>
        <taxon>Eukaryota</taxon>
        <taxon>Metazoa</taxon>
        <taxon>Ecdysozoa</taxon>
        <taxon>Arthropoda</taxon>
        <taxon>Crustacea</taxon>
        <taxon>Branchiopoda</taxon>
        <taxon>Diplostraca</taxon>
        <taxon>Cladocera</taxon>
        <taxon>Anomopoda</taxon>
        <taxon>Daphniidae</taxon>
        <taxon>Daphnia</taxon>
        <taxon>Daphnia similis group</taxon>
    </lineage>
</organism>
<name>A0AAD5PYV9_9CRUS</name>
<reference evidence="4 5" key="1">
    <citation type="submission" date="2022-05" db="EMBL/GenBank/DDBJ databases">
        <title>A multi-omics perspective on studying reproductive biology in Daphnia sinensis.</title>
        <authorList>
            <person name="Jia J."/>
        </authorList>
    </citation>
    <scope>NUCLEOTIDE SEQUENCE [LARGE SCALE GENOMIC DNA]</scope>
    <source>
        <strain evidence="4 5">WSL</strain>
    </source>
</reference>
<dbReference type="AlphaFoldDB" id="A0AAD5PYV9"/>
<dbReference type="Proteomes" id="UP000820818">
    <property type="component" value="Linkage Group LG2"/>
</dbReference>
<evidence type="ECO:0000313" key="5">
    <source>
        <dbReference type="Proteomes" id="UP000820818"/>
    </source>
</evidence>
<keyword evidence="1 2" id="KW-0193">Cuticle</keyword>